<dbReference type="InterPro" id="IPR013709">
    <property type="entry name" value="2-isopropylmalate_synth_dimer"/>
</dbReference>
<keyword evidence="12" id="KW-1185">Reference proteome</keyword>
<dbReference type="InterPro" id="IPR001969">
    <property type="entry name" value="Aspartic_peptidase_AS"/>
</dbReference>
<dbReference type="PANTHER" id="PTHR43538:SF1">
    <property type="entry name" value="(R)-CITRAMALATE SYNTHASE"/>
    <property type="match status" value="1"/>
</dbReference>
<comment type="similarity">
    <text evidence="2 9">Belongs to the alpha-IPM synthase/homocitrate synthase family.</text>
</comment>
<dbReference type="Pfam" id="PF22617">
    <property type="entry name" value="HCS_D2"/>
    <property type="match status" value="1"/>
</dbReference>
<keyword evidence="4" id="KW-0412">Isoleucine biosynthesis</keyword>
<evidence type="ECO:0000313" key="12">
    <source>
        <dbReference type="Proteomes" id="UP001597079"/>
    </source>
</evidence>
<dbReference type="NCBIfam" id="TIGR00977">
    <property type="entry name" value="citramal_synth"/>
    <property type="match status" value="1"/>
</dbReference>
<evidence type="ECO:0000256" key="8">
    <source>
        <dbReference type="NCBIfam" id="TIGR00977"/>
    </source>
</evidence>
<sequence>MNRVRLLDTTLRDGTQGEGISLTVADKLRIAQKLDDLGIAYIEGGFPAANPKDQDFFRRAQSELTLKNAKITAFGSTRRPSTTVETDEGVRALLDSGAPVITIVGKAWDFHVHEALRVELADNLAMIVETVAWLKKHDREVIFDAEHFFDGYRHNSEYAISTLQAAADAGVDWVTLCDTNGGTLPDVVADIVKQVRQVVSVPIGIHAHNDCELAVANTLAAVKEGALMAHGTINGIGERCGNANLISIIPNLELKLERPCLPTKAHLVHLTELSRFVSEIANLVPHSYQPFVGHSAFAHKGGIHVSAIARNPDTYEHIRPELVGNERRILVSELSGLSNLQHRAEELGLNIEGRTQEVRTLLNRIKQLEYEGYQFEGAEASQELLFVKLLGGYEELFQFESMRVEATQQVGSAITSEAIVKLSVQGEMVHTVAEGNGPVNALDEALRKAMRPFYPVIDTMHLTDYKVRVLDEKDGTAAKVRVLIESTNGYDIWRTIGVSENVIEASWEALADSMSYFLLCVAKCGEAQSMELT</sequence>
<keyword evidence="6" id="KW-0100">Branched-chain amino acid biosynthesis</keyword>
<evidence type="ECO:0000256" key="1">
    <source>
        <dbReference type="ARBA" id="ARBA00004743"/>
    </source>
</evidence>
<dbReference type="SUPFAM" id="SSF51569">
    <property type="entry name" value="Aldolase"/>
    <property type="match status" value="1"/>
</dbReference>
<dbReference type="SMART" id="SM00917">
    <property type="entry name" value="LeuA_dimer"/>
    <property type="match status" value="1"/>
</dbReference>
<comment type="caution">
    <text evidence="11">The sequence shown here is derived from an EMBL/GenBank/DDBJ whole genome shotgun (WGS) entry which is preliminary data.</text>
</comment>
<keyword evidence="3" id="KW-0028">Amino-acid biosynthesis</keyword>
<dbReference type="Gene3D" id="3.20.20.70">
    <property type="entry name" value="Aldolase class I"/>
    <property type="match status" value="1"/>
</dbReference>
<feature type="domain" description="Pyruvate carboxyltransferase" evidence="10">
    <location>
        <begin position="4"/>
        <end position="271"/>
    </location>
</feature>
<dbReference type="PROSITE" id="PS50991">
    <property type="entry name" value="PYR_CT"/>
    <property type="match status" value="1"/>
</dbReference>
<dbReference type="PANTHER" id="PTHR43538">
    <property type="entry name" value="ALPHA-IPM SYNTHASE/HOMOCITRATE SYNTHASE"/>
    <property type="match status" value="1"/>
</dbReference>
<dbReference type="Pfam" id="PF08502">
    <property type="entry name" value="LeuA_dimer"/>
    <property type="match status" value="1"/>
</dbReference>
<evidence type="ECO:0000313" key="11">
    <source>
        <dbReference type="EMBL" id="MFD1676483.1"/>
    </source>
</evidence>
<protein>
    <recommendedName>
        <fullName evidence="8">Citramalate synthase</fullName>
        <ecNumber evidence="8">2.3.3.21</ecNumber>
    </recommendedName>
</protein>
<evidence type="ECO:0000256" key="9">
    <source>
        <dbReference type="RuleBase" id="RU003523"/>
    </source>
</evidence>
<evidence type="ECO:0000256" key="6">
    <source>
        <dbReference type="ARBA" id="ARBA00023304"/>
    </source>
</evidence>
<dbReference type="InterPro" id="IPR013785">
    <property type="entry name" value="Aldolase_TIM"/>
</dbReference>
<gene>
    <name evidence="11" type="primary">cimA</name>
    <name evidence="11" type="ORF">ACFSB2_17430</name>
</gene>
<evidence type="ECO:0000256" key="3">
    <source>
        <dbReference type="ARBA" id="ARBA00022605"/>
    </source>
</evidence>
<dbReference type="InterPro" id="IPR005675">
    <property type="entry name" value="Citramal_synthase"/>
</dbReference>
<dbReference type="Gene3D" id="1.10.238.260">
    <property type="match status" value="1"/>
</dbReference>
<dbReference type="Gene3D" id="3.30.160.270">
    <property type="match status" value="1"/>
</dbReference>
<accession>A0ABW4JKK9</accession>
<dbReference type="Proteomes" id="UP001597079">
    <property type="component" value="Unassembled WGS sequence"/>
</dbReference>
<evidence type="ECO:0000256" key="2">
    <source>
        <dbReference type="ARBA" id="ARBA00006154"/>
    </source>
</evidence>
<reference evidence="12" key="1">
    <citation type="journal article" date="2019" name="Int. J. Syst. Evol. Microbiol.">
        <title>The Global Catalogue of Microorganisms (GCM) 10K type strain sequencing project: providing services to taxonomists for standard genome sequencing and annotation.</title>
        <authorList>
            <consortium name="The Broad Institute Genomics Platform"/>
            <consortium name="The Broad Institute Genome Sequencing Center for Infectious Disease"/>
            <person name="Wu L."/>
            <person name="Ma J."/>
        </authorList>
    </citation>
    <scope>NUCLEOTIDE SEQUENCE [LARGE SCALE GENOMIC DNA]</scope>
    <source>
        <strain evidence="12">CGMCC 1.12286</strain>
    </source>
</reference>
<dbReference type="InterPro" id="IPR002034">
    <property type="entry name" value="AIPM/Hcit_synth_CS"/>
</dbReference>
<dbReference type="PROSITE" id="PS00815">
    <property type="entry name" value="AIPM_HOMOCIT_SYNTH_1"/>
    <property type="match status" value="1"/>
</dbReference>
<organism evidence="11 12">
    <name type="scientific">Alicyclobacillus fodiniaquatilis</name>
    <dbReference type="NCBI Taxonomy" id="1661150"/>
    <lineage>
        <taxon>Bacteria</taxon>
        <taxon>Bacillati</taxon>
        <taxon>Bacillota</taxon>
        <taxon>Bacilli</taxon>
        <taxon>Bacillales</taxon>
        <taxon>Alicyclobacillaceae</taxon>
        <taxon>Alicyclobacillus</taxon>
    </lineage>
</organism>
<dbReference type="SUPFAM" id="SSF110921">
    <property type="entry name" value="2-isopropylmalate synthase LeuA, allosteric (dimerisation) domain"/>
    <property type="match status" value="1"/>
</dbReference>
<comment type="catalytic activity">
    <reaction evidence="7">
        <text>pyruvate + acetyl-CoA + H2O = (3R)-citramalate + CoA + H(+)</text>
        <dbReference type="Rhea" id="RHEA:19045"/>
        <dbReference type="ChEBI" id="CHEBI:15361"/>
        <dbReference type="ChEBI" id="CHEBI:15377"/>
        <dbReference type="ChEBI" id="CHEBI:15378"/>
        <dbReference type="ChEBI" id="CHEBI:30934"/>
        <dbReference type="ChEBI" id="CHEBI:57287"/>
        <dbReference type="ChEBI" id="CHEBI:57288"/>
        <dbReference type="EC" id="2.3.3.21"/>
    </reaction>
</comment>
<evidence type="ECO:0000256" key="5">
    <source>
        <dbReference type="ARBA" id="ARBA00022679"/>
    </source>
</evidence>
<dbReference type="InterPro" id="IPR036230">
    <property type="entry name" value="LeuA_allosteric_dom_sf"/>
</dbReference>
<dbReference type="Pfam" id="PF00682">
    <property type="entry name" value="HMGL-like"/>
    <property type="match status" value="1"/>
</dbReference>
<dbReference type="PROSITE" id="PS00141">
    <property type="entry name" value="ASP_PROTEASE"/>
    <property type="match status" value="1"/>
</dbReference>
<evidence type="ECO:0000256" key="4">
    <source>
        <dbReference type="ARBA" id="ARBA00022624"/>
    </source>
</evidence>
<evidence type="ECO:0000259" key="10">
    <source>
        <dbReference type="PROSITE" id="PS50991"/>
    </source>
</evidence>
<dbReference type="InterPro" id="IPR000891">
    <property type="entry name" value="PYR_CT"/>
</dbReference>
<dbReference type="CDD" id="cd07941">
    <property type="entry name" value="DRE_TIM_LeuA3"/>
    <property type="match status" value="1"/>
</dbReference>
<proteinExistence type="inferred from homology"/>
<comment type="pathway">
    <text evidence="1">Amino-acid biosynthesis; L-isoleucine biosynthesis; 2-oxobutanoate from pyruvate: step 1/3.</text>
</comment>
<keyword evidence="5 9" id="KW-0808">Transferase</keyword>
<dbReference type="EMBL" id="JBHUCX010000067">
    <property type="protein sequence ID" value="MFD1676483.1"/>
    <property type="molecule type" value="Genomic_DNA"/>
</dbReference>
<evidence type="ECO:0000256" key="7">
    <source>
        <dbReference type="ARBA" id="ARBA00048263"/>
    </source>
</evidence>
<dbReference type="InterPro" id="IPR054691">
    <property type="entry name" value="LeuA/HCS_post-cat"/>
</dbReference>
<dbReference type="EC" id="2.3.3.21" evidence="8"/>
<dbReference type="RefSeq" id="WP_377944387.1">
    <property type="nucleotide sequence ID" value="NZ_JBHUCX010000067.1"/>
</dbReference>
<name>A0ABW4JKK9_9BACL</name>